<dbReference type="Pfam" id="PF00072">
    <property type="entry name" value="Response_reg"/>
    <property type="match status" value="1"/>
</dbReference>
<gene>
    <name evidence="3" type="ORF">GCM10008960_40440</name>
</gene>
<dbReference type="SUPFAM" id="SSF52172">
    <property type="entry name" value="CheY-like"/>
    <property type="match status" value="1"/>
</dbReference>
<dbReference type="PANTHER" id="PTHR44520:SF2">
    <property type="entry name" value="RESPONSE REGULATOR RCP1"/>
    <property type="match status" value="1"/>
</dbReference>
<dbReference type="InterPro" id="IPR001789">
    <property type="entry name" value="Sig_transdc_resp-reg_receiver"/>
</dbReference>
<evidence type="ECO:0000259" key="2">
    <source>
        <dbReference type="PROSITE" id="PS50110"/>
    </source>
</evidence>
<feature type="modified residue" description="4-aspartylphosphate" evidence="1">
    <location>
        <position position="60"/>
    </location>
</feature>
<proteinExistence type="predicted"/>
<sequence length="141" mass="15604">MAAPLRLLLADDNLPDRLLAEAAFEHVDAPTEVTYCENGQQVLATLLDPDSVKPDVVVLDLNMPVMDGHETLQRMRAHPALTHDPVVILSSSRDEADIARAYDELATLYLVKHQDFPTFVAQMEALTTFYGWCHFPAATGT</sequence>
<keyword evidence="4" id="KW-1185">Reference proteome</keyword>
<comment type="caution">
    <text evidence="3">The sequence shown here is derived from an EMBL/GenBank/DDBJ whole genome shotgun (WGS) entry which is preliminary data.</text>
</comment>
<dbReference type="SMART" id="SM00448">
    <property type="entry name" value="REC"/>
    <property type="match status" value="1"/>
</dbReference>
<feature type="domain" description="Response regulatory" evidence="2">
    <location>
        <begin position="6"/>
        <end position="127"/>
    </location>
</feature>
<dbReference type="InterPro" id="IPR052893">
    <property type="entry name" value="TCS_response_regulator"/>
</dbReference>
<dbReference type="RefSeq" id="WP_189074925.1">
    <property type="nucleotide sequence ID" value="NZ_BMQN01000028.1"/>
</dbReference>
<dbReference type="InterPro" id="IPR011006">
    <property type="entry name" value="CheY-like_superfamily"/>
</dbReference>
<dbReference type="PANTHER" id="PTHR44520">
    <property type="entry name" value="RESPONSE REGULATOR RCP1-RELATED"/>
    <property type="match status" value="1"/>
</dbReference>
<dbReference type="PROSITE" id="PS50110">
    <property type="entry name" value="RESPONSE_REGULATORY"/>
    <property type="match status" value="1"/>
</dbReference>
<reference evidence="4" key="1">
    <citation type="journal article" date="2019" name="Int. J. Syst. Evol. Microbiol.">
        <title>The Global Catalogue of Microorganisms (GCM) 10K type strain sequencing project: providing services to taxonomists for standard genome sequencing and annotation.</title>
        <authorList>
            <consortium name="The Broad Institute Genomics Platform"/>
            <consortium name="The Broad Institute Genome Sequencing Center for Infectious Disease"/>
            <person name="Wu L."/>
            <person name="Ma J."/>
        </authorList>
    </citation>
    <scope>NUCLEOTIDE SEQUENCE [LARGE SCALE GENOMIC DNA]</scope>
    <source>
        <strain evidence="4">JCM 31405</strain>
    </source>
</reference>
<dbReference type="Proteomes" id="UP000644548">
    <property type="component" value="Unassembled WGS sequence"/>
</dbReference>
<accession>A0ABQ2SC01</accession>
<protein>
    <submittedName>
        <fullName evidence="3">Response regulator</fullName>
    </submittedName>
</protein>
<dbReference type="Gene3D" id="3.40.50.2300">
    <property type="match status" value="1"/>
</dbReference>
<keyword evidence="1" id="KW-0597">Phosphoprotein</keyword>
<name>A0ABQ2SC01_9DEIO</name>
<organism evidence="3 4">
    <name type="scientific">Deinococcus sedimenti</name>
    <dbReference type="NCBI Taxonomy" id="1867090"/>
    <lineage>
        <taxon>Bacteria</taxon>
        <taxon>Thermotogati</taxon>
        <taxon>Deinococcota</taxon>
        <taxon>Deinococci</taxon>
        <taxon>Deinococcales</taxon>
        <taxon>Deinococcaceae</taxon>
        <taxon>Deinococcus</taxon>
    </lineage>
</organism>
<evidence type="ECO:0000256" key="1">
    <source>
        <dbReference type="PROSITE-ProRule" id="PRU00169"/>
    </source>
</evidence>
<evidence type="ECO:0000313" key="4">
    <source>
        <dbReference type="Proteomes" id="UP000644548"/>
    </source>
</evidence>
<dbReference type="EMBL" id="BMQN01000028">
    <property type="protein sequence ID" value="GGS10215.1"/>
    <property type="molecule type" value="Genomic_DNA"/>
</dbReference>
<evidence type="ECO:0000313" key="3">
    <source>
        <dbReference type="EMBL" id="GGS10215.1"/>
    </source>
</evidence>